<evidence type="ECO:0000313" key="2">
    <source>
        <dbReference type="Proteomes" id="UP001054945"/>
    </source>
</evidence>
<dbReference type="EMBL" id="BPLR01003909">
    <property type="protein sequence ID" value="GIX90065.1"/>
    <property type="molecule type" value="Genomic_DNA"/>
</dbReference>
<sequence>MDVADNNIKKDSAFAEEALFSRQLIMGSGDTLNKSFLKIISGGIQRFRRVKKSDSHYLRRLLALKFQVESLPDESIEKVYVYNNLLNTVYAQNERIGILSSPRYKNFANKLKSLKISPTKSTSSHLSVDHLQSLKVKFDKDRKNKSNLFDERGST</sequence>
<comment type="caution">
    <text evidence="1">The sequence shown here is derived from an EMBL/GenBank/DDBJ whole genome shotgun (WGS) entry which is preliminary data.</text>
</comment>
<reference evidence="1 2" key="1">
    <citation type="submission" date="2021-06" db="EMBL/GenBank/DDBJ databases">
        <title>Caerostris extrusa draft genome.</title>
        <authorList>
            <person name="Kono N."/>
            <person name="Arakawa K."/>
        </authorList>
    </citation>
    <scope>NUCLEOTIDE SEQUENCE [LARGE SCALE GENOMIC DNA]</scope>
</reference>
<evidence type="ECO:0000313" key="1">
    <source>
        <dbReference type="EMBL" id="GIX90065.1"/>
    </source>
</evidence>
<dbReference type="Proteomes" id="UP001054945">
    <property type="component" value="Unassembled WGS sequence"/>
</dbReference>
<organism evidence="1 2">
    <name type="scientific">Caerostris extrusa</name>
    <name type="common">Bark spider</name>
    <name type="synonym">Caerostris bankana</name>
    <dbReference type="NCBI Taxonomy" id="172846"/>
    <lineage>
        <taxon>Eukaryota</taxon>
        <taxon>Metazoa</taxon>
        <taxon>Ecdysozoa</taxon>
        <taxon>Arthropoda</taxon>
        <taxon>Chelicerata</taxon>
        <taxon>Arachnida</taxon>
        <taxon>Araneae</taxon>
        <taxon>Araneomorphae</taxon>
        <taxon>Entelegynae</taxon>
        <taxon>Araneoidea</taxon>
        <taxon>Araneidae</taxon>
        <taxon>Caerostris</taxon>
    </lineage>
</organism>
<keyword evidence="2" id="KW-1185">Reference proteome</keyword>
<protein>
    <submittedName>
        <fullName evidence="1">Uncharacterized protein</fullName>
    </submittedName>
</protein>
<gene>
    <name evidence="1" type="primary">AVEN_23581_1</name>
    <name evidence="1" type="ORF">CEXT_2541</name>
</gene>
<name>A0AAV4P260_CAEEX</name>
<dbReference type="AlphaFoldDB" id="A0AAV4P260"/>
<accession>A0AAV4P260</accession>
<proteinExistence type="predicted"/>